<accession>A0AAD9L5N4</accession>
<evidence type="ECO:0000313" key="2">
    <source>
        <dbReference type="Proteomes" id="UP001209878"/>
    </source>
</evidence>
<protein>
    <submittedName>
        <fullName evidence="1">Uncharacterized protein</fullName>
    </submittedName>
</protein>
<keyword evidence="2" id="KW-1185">Reference proteome</keyword>
<proteinExistence type="predicted"/>
<comment type="caution">
    <text evidence="1">The sequence shown here is derived from an EMBL/GenBank/DDBJ whole genome shotgun (WGS) entry which is preliminary data.</text>
</comment>
<gene>
    <name evidence="1" type="ORF">NP493_301g03001</name>
</gene>
<dbReference type="EMBL" id="JAODUO010000301">
    <property type="protein sequence ID" value="KAK2183657.1"/>
    <property type="molecule type" value="Genomic_DNA"/>
</dbReference>
<organism evidence="1 2">
    <name type="scientific">Ridgeia piscesae</name>
    <name type="common">Tubeworm</name>
    <dbReference type="NCBI Taxonomy" id="27915"/>
    <lineage>
        <taxon>Eukaryota</taxon>
        <taxon>Metazoa</taxon>
        <taxon>Spiralia</taxon>
        <taxon>Lophotrochozoa</taxon>
        <taxon>Annelida</taxon>
        <taxon>Polychaeta</taxon>
        <taxon>Sedentaria</taxon>
        <taxon>Canalipalpata</taxon>
        <taxon>Sabellida</taxon>
        <taxon>Siboglinidae</taxon>
        <taxon>Ridgeia</taxon>
    </lineage>
</organism>
<dbReference type="Proteomes" id="UP001209878">
    <property type="component" value="Unassembled WGS sequence"/>
</dbReference>
<reference evidence="1" key="1">
    <citation type="journal article" date="2023" name="Mol. Biol. Evol.">
        <title>Third-Generation Sequencing Reveals the Adaptive Role of the Epigenome in Three Deep-Sea Polychaetes.</title>
        <authorList>
            <person name="Perez M."/>
            <person name="Aroh O."/>
            <person name="Sun Y."/>
            <person name="Lan Y."/>
            <person name="Juniper S.K."/>
            <person name="Young C.R."/>
            <person name="Angers B."/>
            <person name="Qian P.Y."/>
        </authorList>
    </citation>
    <scope>NUCLEOTIDE SEQUENCE</scope>
    <source>
        <strain evidence="1">R07B-5</strain>
    </source>
</reference>
<evidence type="ECO:0000313" key="1">
    <source>
        <dbReference type="EMBL" id="KAK2183657.1"/>
    </source>
</evidence>
<sequence length="42" mass="4788">MFFESLAECSLVFILRLPAIYNRIIPPKSESTHVTPVREQGP</sequence>
<name>A0AAD9L5N4_RIDPI</name>
<dbReference type="AlphaFoldDB" id="A0AAD9L5N4"/>